<dbReference type="AlphaFoldDB" id="G0WCJ3"/>
<keyword evidence="14" id="KW-1185">Reference proteome</keyword>
<evidence type="ECO:0000313" key="13">
    <source>
        <dbReference type="EMBL" id="CCD25504.1"/>
    </source>
</evidence>
<evidence type="ECO:0000256" key="4">
    <source>
        <dbReference type="ARBA" id="ARBA00022763"/>
    </source>
</evidence>
<keyword evidence="6" id="KW-0269">Exonuclease</keyword>
<accession>G0WCJ3</accession>
<evidence type="ECO:0000256" key="6">
    <source>
        <dbReference type="ARBA" id="ARBA00022839"/>
    </source>
</evidence>
<feature type="region of interest" description="Disordered" evidence="12">
    <location>
        <begin position="1"/>
        <end position="60"/>
    </location>
</feature>
<keyword evidence="4" id="KW-0227">DNA damage</keyword>
<dbReference type="Pfam" id="PF06087">
    <property type="entry name" value="Tyr-DNA_phospho"/>
    <property type="match status" value="1"/>
</dbReference>
<feature type="site" description="Interaction with DNA" evidence="11">
    <location>
        <position position="544"/>
    </location>
</feature>
<feature type="binding site" evidence="10">
    <location>
        <position position="250"/>
    </location>
    <ligand>
        <name>substrate</name>
    </ligand>
</feature>
<keyword evidence="5" id="KW-0378">Hydrolase</keyword>
<organism evidence="13 14">
    <name type="scientific">Naumovozyma dairenensis (strain ATCC 10597 / BCRC 20456 / CBS 421 / NBRC 0211 / NRRL Y-12639)</name>
    <name type="common">Saccharomyces dairenensis</name>
    <dbReference type="NCBI Taxonomy" id="1071378"/>
    <lineage>
        <taxon>Eukaryota</taxon>
        <taxon>Fungi</taxon>
        <taxon>Dikarya</taxon>
        <taxon>Ascomycota</taxon>
        <taxon>Saccharomycotina</taxon>
        <taxon>Saccharomycetes</taxon>
        <taxon>Saccharomycetales</taxon>
        <taxon>Saccharomycetaceae</taxon>
        <taxon>Naumovozyma</taxon>
    </lineage>
</organism>
<feature type="compositionally biased region" description="Low complexity" evidence="12">
    <location>
        <begin position="36"/>
        <end position="45"/>
    </location>
</feature>
<dbReference type="GO" id="GO:0005634">
    <property type="term" value="C:nucleus"/>
    <property type="evidence" value="ECO:0007669"/>
    <property type="project" value="UniProtKB-SubCell"/>
</dbReference>
<evidence type="ECO:0000256" key="5">
    <source>
        <dbReference type="ARBA" id="ARBA00022801"/>
    </source>
</evidence>
<keyword evidence="8" id="KW-0539">Nucleus</keyword>
<dbReference type="OMA" id="AHSKFYM"/>
<reference evidence="13 14" key="1">
    <citation type="journal article" date="2011" name="Proc. Natl. Acad. Sci. U.S.A.">
        <title>Evolutionary erosion of yeast sex chromosomes by mating-type switching accidents.</title>
        <authorList>
            <person name="Gordon J.L."/>
            <person name="Armisen D."/>
            <person name="Proux-Wera E."/>
            <person name="Oheigeartaigh S.S."/>
            <person name="Byrne K.P."/>
            <person name="Wolfe K.H."/>
        </authorList>
    </citation>
    <scope>NUCLEOTIDE SEQUENCE [LARGE SCALE GENOMIC DNA]</scope>
    <source>
        <strain evidence="14">ATCC 10597 / BCRC 20456 / CBS 421 / NBRC 0211 / NRRL Y-12639</strain>
    </source>
</reference>
<protein>
    <recommendedName>
        <fullName evidence="15">PLD phosphodiesterase domain-containing protein</fullName>
    </recommendedName>
</protein>
<name>G0WCJ3_NAUDC</name>
<dbReference type="RefSeq" id="XP_003670747.1">
    <property type="nucleotide sequence ID" value="XM_003670699.1"/>
</dbReference>
<evidence type="ECO:0000256" key="3">
    <source>
        <dbReference type="ARBA" id="ARBA00022722"/>
    </source>
</evidence>
<comment type="similarity">
    <text evidence="2">Belongs to the tyrosyl-DNA phosphodiesterase family.</text>
</comment>
<feature type="binding site" evidence="10">
    <location>
        <position position="512"/>
    </location>
    <ligand>
        <name>substrate</name>
    </ligand>
</feature>
<dbReference type="PANTHER" id="PTHR12415:SF0">
    <property type="entry name" value="TYROSYL-DNA PHOSPHODIESTERASE 1"/>
    <property type="match status" value="1"/>
</dbReference>
<dbReference type="EMBL" id="HE580272">
    <property type="protein sequence ID" value="CCD25504.1"/>
    <property type="molecule type" value="Genomic_DNA"/>
</dbReference>
<evidence type="ECO:0000256" key="10">
    <source>
        <dbReference type="PIRSR" id="PIRSR610347-2"/>
    </source>
</evidence>
<dbReference type="Gene3D" id="3.30.870.10">
    <property type="entry name" value="Endonuclease Chain A"/>
    <property type="match status" value="2"/>
</dbReference>
<dbReference type="GO" id="GO:0006281">
    <property type="term" value="P:DNA repair"/>
    <property type="evidence" value="ECO:0007669"/>
    <property type="project" value="UniProtKB-KW"/>
</dbReference>
<feature type="compositionally biased region" description="Basic and acidic residues" evidence="12">
    <location>
        <begin position="46"/>
        <end position="55"/>
    </location>
</feature>
<dbReference type="GO" id="GO:0017005">
    <property type="term" value="F:3'-tyrosyl-DNA phosphodiesterase activity"/>
    <property type="evidence" value="ECO:0007669"/>
    <property type="project" value="EnsemblFungi"/>
</dbReference>
<dbReference type="GO" id="GO:0003690">
    <property type="term" value="F:double-stranded DNA binding"/>
    <property type="evidence" value="ECO:0007669"/>
    <property type="project" value="TreeGrafter"/>
</dbReference>
<feature type="active site" description="Nucleophile" evidence="9">
    <location>
        <position position="248"/>
    </location>
</feature>
<dbReference type="OrthoDB" id="47785at2759"/>
<dbReference type="STRING" id="1071378.G0WCJ3"/>
<proteinExistence type="inferred from homology"/>
<evidence type="ECO:0000256" key="11">
    <source>
        <dbReference type="PIRSR" id="PIRSR610347-3"/>
    </source>
</evidence>
<evidence type="ECO:0000256" key="8">
    <source>
        <dbReference type="ARBA" id="ARBA00023242"/>
    </source>
</evidence>
<dbReference type="PANTHER" id="PTHR12415">
    <property type="entry name" value="TYROSYL-DNA PHOSPHODIESTERASE 1"/>
    <property type="match status" value="1"/>
</dbReference>
<evidence type="ECO:0000256" key="1">
    <source>
        <dbReference type="ARBA" id="ARBA00004123"/>
    </source>
</evidence>
<dbReference type="GO" id="GO:0003697">
    <property type="term" value="F:single-stranded DNA binding"/>
    <property type="evidence" value="ECO:0007669"/>
    <property type="project" value="TreeGrafter"/>
</dbReference>
<evidence type="ECO:0000256" key="2">
    <source>
        <dbReference type="ARBA" id="ARBA00010205"/>
    </source>
</evidence>
<evidence type="ECO:0000313" key="14">
    <source>
        <dbReference type="Proteomes" id="UP000000689"/>
    </source>
</evidence>
<evidence type="ECO:0000256" key="9">
    <source>
        <dbReference type="PIRSR" id="PIRSR610347-1"/>
    </source>
</evidence>
<dbReference type="GO" id="GO:0070260">
    <property type="term" value="F:5'-tyrosyl-DNA phosphodiesterase activity"/>
    <property type="evidence" value="ECO:0007669"/>
    <property type="project" value="EnsemblFungi"/>
</dbReference>
<feature type="active site" description="Proton donor/acceptor" evidence="9">
    <location>
        <position position="510"/>
    </location>
</feature>
<evidence type="ECO:0000256" key="7">
    <source>
        <dbReference type="ARBA" id="ARBA00023204"/>
    </source>
</evidence>
<keyword evidence="7" id="KW-0234">DNA repair</keyword>
<comment type="subcellular location">
    <subcellularLocation>
        <location evidence="1">Nucleus</location>
    </subcellularLocation>
</comment>
<evidence type="ECO:0000256" key="12">
    <source>
        <dbReference type="SAM" id="MobiDB-lite"/>
    </source>
</evidence>
<gene>
    <name evidence="13" type="primary">NDAI0F01850</name>
    <name evidence="13" type="ordered locus">NDAI_0F01850</name>
</gene>
<dbReference type="eggNOG" id="KOG2031">
    <property type="taxonomic scope" value="Eukaryota"/>
</dbReference>
<sequence>MEKKNSSDATYNKSRKRSASEAALQVQKKWAEQSYNNTENNNNNNNREKDIKDISYGKTSSSSFKANNAELINTRESSKRLRTEDAIDLTIPFESDTSSTDAIIDLTSSDNETGKPDEKKMIKEKETFANLQKKTKTHTPEINLDNSPFRLIKSEMYDTIDNDISSPYFITMKDILNGSNLKETILLSFQFELDFIIPQFNKNIEKITIIAQRGTISPFTHPRDKQLWEIFQHLEIIEFQMPPYTCHHSKMIINYYRDNSCKIFLPSNNLTYKETNLPQQVCWCSPKLVPLTSSSLDTIPTFKENLIDYFKSYKMGKITNLLKKLESIDFSPLKNFNFIYSTPNKDFSSGLKLLAKNLLPTEKKNWSKMMDSDITSHYLCQTSSIGASLSKSKPINIFTHLMIPLLTSIMDSEVIYDENIKKLNFKDTQELLTDYENMKIVPYIVFPTKEECLNTPMQYLPSGWFHFKYLHNEQSKSYYHMLSKDFQIFYKQNRTKINNIRYKRKSTPAHSKFYLKSRITKKNSTNDNPFENLDWCLYTSANLSVSALGRITSAPRNYEVGILFNNDELPEKMQLKCKSFVDTIYLNNDAPQDKDANDNFTLMVPFTLPVSKYDTDVERAFCQDVDYP</sequence>
<dbReference type="GO" id="GO:0005739">
    <property type="term" value="C:mitochondrion"/>
    <property type="evidence" value="ECO:0007669"/>
    <property type="project" value="EnsemblFungi"/>
</dbReference>
<keyword evidence="3" id="KW-0540">Nuclease</keyword>
<dbReference type="InterPro" id="IPR010347">
    <property type="entry name" value="Tdp1"/>
</dbReference>
<dbReference type="Proteomes" id="UP000000689">
    <property type="component" value="Chromosome 6"/>
</dbReference>
<dbReference type="GeneID" id="11496842"/>
<dbReference type="GO" id="GO:0004527">
    <property type="term" value="F:exonuclease activity"/>
    <property type="evidence" value="ECO:0007669"/>
    <property type="project" value="UniProtKB-KW"/>
</dbReference>
<dbReference type="KEGG" id="ndi:NDAI_0F01850"/>
<dbReference type="HOGENOM" id="CLU_010413_2_1_1"/>
<evidence type="ECO:0008006" key="15">
    <source>
        <dbReference type="Google" id="ProtNLM"/>
    </source>
</evidence>
<dbReference type="SUPFAM" id="SSF56024">
    <property type="entry name" value="Phospholipase D/nuclease"/>
    <property type="match status" value="2"/>
</dbReference>